<dbReference type="PATRIC" id="fig|134601.6.peg.6864"/>
<dbReference type="Pfam" id="PF03795">
    <property type="entry name" value="YCII"/>
    <property type="match status" value="1"/>
</dbReference>
<dbReference type="EMBL" id="CP012150">
    <property type="protein sequence ID" value="AKS35951.1"/>
    <property type="molecule type" value="Genomic_DNA"/>
</dbReference>
<feature type="domain" description="YCII-related" evidence="2">
    <location>
        <begin position="4"/>
        <end position="114"/>
    </location>
</feature>
<dbReference type="Gene3D" id="3.30.70.1060">
    <property type="entry name" value="Dimeric alpha+beta barrel"/>
    <property type="match status" value="1"/>
</dbReference>
<dbReference type="InterPro" id="IPR005545">
    <property type="entry name" value="YCII"/>
</dbReference>
<dbReference type="PANTHER" id="PTHR35174:SF4">
    <property type="entry name" value="BLL7163 PROTEIN"/>
    <property type="match status" value="1"/>
</dbReference>
<evidence type="ECO:0000313" key="4">
    <source>
        <dbReference type="Proteomes" id="UP000062255"/>
    </source>
</evidence>
<proteinExistence type="inferred from homology"/>
<dbReference type="SUPFAM" id="SSF54909">
    <property type="entry name" value="Dimeric alpha+beta barrel"/>
    <property type="match status" value="1"/>
</dbReference>
<protein>
    <submittedName>
        <fullName evidence="3">DGPF domain protein</fullName>
    </submittedName>
</protein>
<sequence>MSRYMLIMRSTPEAEAALAEQNVDFDEIIAEMGRYNEELIKAGVMVAGEGLTDPEEGFVVDFDTDPPTVADGPYPTARFDGFWILDVPSKDEAKRWAAKCPLGTGVTLEVRRIADVEEFPQDNEWVQREIQWRAELAEKAAAEARALAAR</sequence>
<dbReference type="STRING" id="134601.AFA91_33155"/>
<dbReference type="AlphaFoldDB" id="A0A0K0XEZ2"/>
<dbReference type="PANTHER" id="PTHR35174">
    <property type="entry name" value="BLL7171 PROTEIN-RELATED"/>
    <property type="match status" value="1"/>
</dbReference>
<evidence type="ECO:0000259" key="2">
    <source>
        <dbReference type="Pfam" id="PF03795"/>
    </source>
</evidence>
<dbReference type="OrthoDB" id="668782at2"/>
<name>A0A0K0XEZ2_MYCGD</name>
<dbReference type="RefSeq" id="WP_049748401.1">
    <property type="nucleotide sequence ID" value="NZ_CP012150.1"/>
</dbReference>
<organism evidence="3 4">
    <name type="scientific">Mycolicibacterium goodii</name>
    <name type="common">Mycobacterium goodii</name>
    <dbReference type="NCBI Taxonomy" id="134601"/>
    <lineage>
        <taxon>Bacteria</taxon>
        <taxon>Bacillati</taxon>
        <taxon>Actinomycetota</taxon>
        <taxon>Actinomycetes</taxon>
        <taxon>Mycobacteriales</taxon>
        <taxon>Mycobacteriaceae</taxon>
        <taxon>Mycolicibacterium</taxon>
    </lineage>
</organism>
<comment type="similarity">
    <text evidence="1">Belongs to the YciI family.</text>
</comment>
<dbReference type="InterPro" id="IPR011008">
    <property type="entry name" value="Dimeric_a/b-barrel"/>
</dbReference>
<gene>
    <name evidence="3" type="ORF">AFA91_33155</name>
</gene>
<dbReference type="Proteomes" id="UP000062255">
    <property type="component" value="Chromosome"/>
</dbReference>
<reference evidence="3 4" key="1">
    <citation type="submission" date="2015-07" db="EMBL/GenBank/DDBJ databases">
        <title>Complete genome sequence of Mycobacterium goodii X7B, a facultative thermophilic biodesulfurizing bacterium.</title>
        <authorList>
            <person name="Yu B."/>
            <person name="Li F."/>
            <person name="Xu P."/>
        </authorList>
    </citation>
    <scope>NUCLEOTIDE SEQUENCE [LARGE SCALE GENOMIC DNA]</scope>
    <source>
        <strain evidence="3 4">X7B</strain>
    </source>
</reference>
<dbReference type="KEGG" id="mgo:AFA91_33155"/>
<evidence type="ECO:0000256" key="1">
    <source>
        <dbReference type="ARBA" id="ARBA00007689"/>
    </source>
</evidence>
<evidence type="ECO:0000313" key="3">
    <source>
        <dbReference type="EMBL" id="AKS35951.1"/>
    </source>
</evidence>
<accession>A0A0K0XEZ2</accession>